<dbReference type="GO" id="GO:0016757">
    <property type="term" value="F:glycosyltransferase activity"/>
    <property type="evidence" value="ECO:0007669"/>
    <property type="project" value="UniProtKB-KW"/>
</dbReference>
<gene>
    <name evidence="9" type="ORF">NCGR_LOCUS53673</name>
</gene>
<dbReference type="Pfam" id="PF03468">
    <property type="entry name" value="XS"/>
    <property type="match status" value="1"/>
</dbReference>
<evidence type="ECO:0000313" key="9">
    <source>
        <dbReference type="EMBL" id="CAD6270381.1"/>
    </source>
</evidence>
<feature type="compositionally biased region" description="Gly residues" evidence="7">
    <location>
        <begin position="1"/>
        <end position="25"/>
    </location>
</feature>
<name>A0A811RJ03_9POAL</name>
<protein>
    <recommendedName>
        <fullName evidence="6">O-fucosyltransferase family protein</fullName>
    </recommendedName>
</protein>
<sequence>MRRGGGGRGSGGKGGRGVGGGGAGSGRRDARHGGVSYRDDRGRRSDYRSRRTQSPDRRPRRPRGEDNDGDCSPPRGGRTGYGDRSPPRGGRIGYGDRSPPRGGRIGYGDRSPPRRERAGYGDRDAPPRRGHAPHKDAFGPPGGDRHASPRGRREYGDSRVSPRGARDYERAPYREERDRHDCPGRVADLGHDSSPAYMLPDHPSDLGRPASLRAGRKESDYFGGSGDRSLLKDDYLGGSPGTMNIGKENEFLGNGVVTLRISATEMGRTSAMYSQDRRLSPPPPLYPSVPHETGFLTGGSAMKASDIYGAGSTQRLHDDGNFKYHKNVPYIERSRDTERHYSGSRDLVVEKGGGAERFYSADDVPAGRIREMERLYSSRGMLESDLVLGDPSSSLPAKDHHPYRMCTEPGYETSNGYNMDGLGRSSHDSLGYGSGHPHRLSGSPLEHGSGHGDETLLDIARQAHSRHRPRAASLEYDGHDTYTASENIRGNVPLDSRHISGSTSLRGLRDERINDNLRLSHRTKEDKGSFEAMHQDTDHLIQHPYDGGASVQYPTARGSPGTEPIGIVRRAARQHEFDSFGYSSDQEASLMVSRKRCRSPEYHDHEIDVYQADHGFAGHEHYDDDIDEYDLPPPRMSRYDMFEFVDDEYDARHDVPTNGDVFSRLALPHETNGEWTDMDRGNHPHSDILGYGYSKHVPMYQRLSRPNSHSQFGEAPMHGRGRGRGRGLGRGGLTKSAKKRLRTAPHQFNAKDEPNGSEVKHEDAPEYEDPPLQKDPPEGSEEFSKQVEEAFLKYAKILNESPATQKKYREASKGSLSCSVCRSVARKFPDLDALLSHAYDTCKAGLKTKHLGFHKALCVLMGWNWHVAPDTSKAHHSIPSEEVNAMRGDLMLWPPVVVIHNSSTGNEAKDTGAKIVSIEEIEGVLADIGVPPEMARVSHGIPANQSVFLVKFQPTISGFQEAMRVHTHFSSRNHGKEEFQLMRGSKGKKAASTESLEKVLYAHIGVVEDLGLLDEGTKKRCKLMTSHYQNSGDPWMPCVNSRLTRSELPPSNGYLMIEANGRLNQQRLSICDAVAVASLLNATLVIPTFHLNSVWRDPSKFGDIFDEDHFIESLKEHVRVVKKLPEDVLLRFNHNISSIPNMRTKAYSSPNHYVQNVLPKLLELGVVRIAPFSNRFAQSVPLNIQALRCLGHSSQLAALDYTVCVQSEVFVTTQGGNFPHFLMGHRRYQFGGNAKTIKPDKRKLVLSFDDPNIRWDQFKQNMQEILHHSDMKSIAFRKPNDSVYTFPMPDCMCQQDGMI</sequence>
<evidence type="ECO:0000256" key="5">
    <source>
        <dbReference type="ARBA" id="ARBA00023277"/>
    </source>
</evidence>
<feature type="compositionally biased region" description="Basic and acidic residues" evidence="7">
    <location>
        <begin position="749"/>
        <end position="764"/>
    </location>
</feature>
<keyword evidence="3" id="KW-0808">Transferase</keyword>
<dbReference type="GO" id="GO:0006004">
    <property type="term" value="P:fucose metabolic process"/>
    <property type="evidence" value="ECO:0007669"/>
    <property type="project" value="UniProtKB-KW"/>
</dbReference>
<accession>A0A811RJ03</accession>
<dbReference type="Proteomes" id="UP000604825">
    <property type="component" value="Unassembled WGS sequence"/>
</dbReference>
<feature type="compositionally biased region" description="Basic and acidic residues" evidence="7">
    <location>
        <begin position="164"/>
        <end position="191"/>
    </location>
</feature>
<dbReference type="PANTHER" id="PTHR46619:SF2">
    <property type="entry name" value="XS DOMAIN PROTEIN"/>
    <property type="match status" value="1"/>
</dbReference>
<feature type="domain" description="XS" evidence="8">
    <location>
        <begin position="889"/>
        <end position="1009"/>
    </location>
</feature>
<comment type="similarity">
    <text evidence="1">Belongs to the glycosyltransferase GT106 family.</text>
</comment>
<feature type="region of interest" description="Disordered" evidence="7">
    <location>
        <begin position="1"/>
        <end position="211"/>
    </location>
</feature>
<keyword evidence="4" id="KW-0294">Fucose metabolism</keyword>
<evidence type="ECO:0000256" key="6">
    <source>
        <dbReference type="ARBA" id="ARBA00030350"/>
    </source>
</evidence>
<evidence type="ECO:0000256" key="4">
    <source>
        <dbReference type="ARBA" id="ARBA00023253"/>
    </source>
</evidence>
<evidence type="ECO:0000256" key="7">
    <source>
        <dbReference type="SAM" id="MobiDB-lite"/>
    </source>
</evidence>
<dbReference type="InterPro" id="IPR038588">
    <property type="entry name" value="XS_domain_sf"/>
</dbReference>
<feature type="compositionally biased region" description="Basic and acidic residues" evidence="7">
    <location>
        <begin position="26"/>
        <end position="66"/>
    </location>
</feature>
<evidence type="ECO:0000259" key="8">
    <source>
        <dbReference type="Pfam" id="PF03468"/>
    </source>
</evidence>
<organism evidence="9 10">
    <name type="scientific">Miscanthus lutarioriparius</name>
    <dbReference type="NCBI Taxonomy" id="422564"/>
    <lineage>
        <taxon>Eukaryota</taxon>
        <taxon>Viridiplantae</taxon>
        <taxon>Streptophyta</taxon>
        <taxon>Embryophyta</taxon>
        <taxon>Tracheophyta</taxon>
        <taxon>Spermatophyta</taxon>
        <taxon>Magnoliopsida</taxon>
        <taxon>Liliopsida</taxon>
        <taxon>Poales</taxon>
        <taxon>Poaceae</taxon>
        <taxon>PACMAD clade</taxon>
        <taxon>Panicoideae</taxon>
        <taxon>Andropogonodae</taxon>
        <taxon>Andropogoneae</taxon>
        <taxon>Saccharinae</taxon>
        <taxon>Miscanthus</taxon>
    </lineage>
</organism>
<evidence type="ECO:0000256" key="2">
    <source>
        <dbReference type="ARBA" id="ARBA00022676"/>
    </source>
</evidence>
<dbReference type="Pfam" id="PF10250">
    <property type="entry name" value="O-FucT"/>
    <property type="match status" value="2"/>
</dbReference>
<dbReference type="InterPro" id="IPR019378">
    <property type="entry name" value="GDP-Fuc_O-FucTrfase"/>
</dbReference>
<evidence type="ECO:0000313" key="10">
    <source>
        <dbReference type="Proteomes" id="UP000604825"/>
    </source>
</evidence>
<dbReference type="EMBL" id="CAJGYO010000015">
    <property type="protein sequence ID" value="CAD6270381.1"/>
    <property type="molecule type" value="Genomic_DNA"/>
</dbReference>
<dbReference type="GO" id="GO:0031047">
    <property type="term" value="P:regulatory ncRNA-mediated gene silencing"/>
    <property type="evidence" value="ECO:0007669"/>
    <property type="project" value="InterPro"/>
</dbReference>
<feature type="compositionally biased region" description="Basic and acidic residues" evidence="7">
    <location>
        <begin position="771"/>
        <end position="784"/>
    </location>
</feature>
<dbReference type="PANTHER" id="PTHR46619">
    <property type="entry name" value="RNA RECOGNITION MOTIF XS DOMAIN PROTEIN-RELATED"/>
    <property type="match status" value="1"/>
</dbReference>
<reference evidence="9" key="1">
    <citation type="submission" date="2020-10" db="EMBL/GenBank/DDBJ databases">
        <authorList>
            <person name="Han B."/>
            <person name="Lu T."/>
            <person name="Zhao Q."/>
            <person name="Huang X."/>
            <person name="Zhao Y."/>
        </authorList>
    </citation>
    <scope>NUCLEOTIDE SEQUENCE</scope>
</reference>
<keyword evidence="2" id="KW-0328">Glycosyltransferase</keyword>
<feature type="compositionally biased region" description="Basic and acidic residues" evidence="7">
    <location>
        <begin position="111"/>
        <end position="157"/>
    </location>
</feature>
<feature type="region of interest" description="Disordered" evidence="7">
    <location>
        <begin position="416"/>
        <end position="450"/>
    </location>
</feature>
<dbReference type="InterPro" id="IPR005380">
    <property type="entry name" value="XS_domain"/>
</dbReference>
<evidence type="ECO:0000256" key="3">
    <source>
        <dbReference type="ARBA" id="ARBA00022679"/>
    </source>
</evidence>
<feature type="region of interest" description="Disordered" evidence="7">
    <location>
        <begin position="705"/>
        <end position="784"/>
    </location>
</feature>
<proteinExistence type="inferred from homology"/>
<comment type="caution">
    <text evidence="9">The sequence shown here is derived from an EMBL/GenBank/DDBJ whole genome shotgun (WGS) entry which is preliminary data.</text>
</comment>
<evidence type="ECO:0000256" key="1">
    <source>
        <dbReference type="ARBA" id="ARBA00007737"/>
    </source>
</evidence>
<dbReference type="Gene3D" id="3.30.70.2890">
    <property type="entry name" value="XS domain"/>
    <property type="match status" value="1"/>
</dbReference>
<dbReference type="OrthoDB" id="777694at2759"/>
<keyword evidence="5" id="KW-0119">Carbohydrate metabolism</keyword>
<keyword evidence="10" id="KW-1185">Reference proteome</keyword>